<keyword evidence="2" id="KW-0732">Signal</keyword>
<evidence type="ECO:0008006" key="4">
    <source>
        <dbReference type="Google" id="ProtNLM"/>
    </source>
</evidence>
<accession>A0A3S7UY87</accession>
<feature type="compositionally biased region" description="Gly residues" evidence="1">
    <location>
        <begin position="40"/>
        <end position="57"/>
    </location>
</feature>
<protein>
    <recommendedName>
        <fullName evidence="4">Lipoprotein</fullName>
    </recommendedName>
</protein>
<proteinExistence type="predicted"/>
<feature type="compositionally biased region" description="Gly residues" evidence="1">
    <location>
        <begin position="103"/>
        <end position="112"/>
    </location>
</feature>
<name>A0A3S7UY87_9BACT</name>
<organism evidence="3">
    <name type="scientific">Archangium gephyra</name>
    <dbReference type="NCBI Taxonomy" id="48"/>
    <lineage>
        <taxon>Bacteria</taxon>
        <taxon>Pseudomonadati</taxon>
        <taxon>Myxococcota</taxon>
        <taxon>Myxococcia</taxon>
        <taxon>Myxococcales</taxon>
        <taxon>Cystobacterineae</taxon>
        <taxon>Archangiaceae</taxon>
        <taxon>Archangium</taxon>
    </lineage>
</organism>
<evidence type="ECO:0000313" key="3">
    <source>
        <dbReference type="EMBL" id="AYM53719.1"/>
    </source>
</evidence>
<feature type="chain" id="PRO_5019168964" description="Lipoprotein" evidence="2">
    <location>
        <begin position="26"/>
        <end position="119"/>
    </location>
</feature>
<reference evidence="3" key="1">
    <citation type="journal article" date="2018" name="J. Ind. Microbiol. Biotechnol.">
        <title>Genome mining reveals uncommon alkylpyrones as type III PKS products from myxobacteria.</title>
        <authorList>
            <person name="Hug J.J."/>
            <person name="Panter F."/>
            <person name="Krug D."/>
            <person name="Muller R."/>
        </authorList>
    </citation>
    <scope>NUCLEOTIDE SEQUENCE</scope>
    <source>
        <strain evidence="3">MCy8375</strain>
    </source>
</reference>
<sequence>MRGSIRKWLVVGTVASASLLFPACADTNHGADTGTQEQMGTGGAGMEGQEGTGGSGTSGTEKHKKGTHGAKGGGTMARDAGTSGPTDAGMGGAGMEGQDVGSTGQGVSGGTPGENVPTK</sequence>
<evidence type="ECO:0000256" key="1">
    <source>
        <dbReference type="SAM" id="MobiDB-lite"/>
    </source>
</evidence>
<dbReference type="AlphaFoldDB" id="A0A3S7UY87"/>
<feature type="signal peptide" evidence="2">
    <location>
        <begin position="1"/>
        <end position="25"/>
    </location>
</feature>
<feature type="region of interest" description="Disordered" evidence="1">
    <location>
        <begin position="24"/>
        <end position="119"/>
    </location>
</feature>
<dbReference type="EMBL" id="MH908909">
    <property type="protein sequence ID" value="AYM53719.1"/>
    <property type="molecule type" value="Genomic_DNA"/>
</dbReference>
<evidence type="ECO:0000256" key="2">
    <source>
        <dbReference type="SAM" id="SignalP"/>
    </source>
</evidence>